<sequence length="685" mass="78141">MEPTVMKEQAVKLISSVTQAPISIKEQTVRPKLQFKQEQIEEQVVSPKLSFTPEPTVMKEQAVSPKLSFAPEPTVMKEQAVSPKLSFAPEPTVMKEQAVSPKFSVSQPIITKEQRVRLQSSDNQDEGVIKERAVIQESSVLPNIETPNKLIEPIVFILHAKSDRKFALKLAEKLEHAGCIVTLSCNFLRGLGMNYHKALTEIQQQVDFVVFVLTNALLEQIFPHQGNPYCLMYSLCFEEYSRALLKYHKARPVCKSYEIVDEVSMDPILKGCFHINDEFDMLVKNMFGTKKKYPLGRPPSQNYTENKEKLRLSFKQANNRFKENQIKRNSYIAKDKIVLFIANQDYKTQPLSTPIKDVTDLAEMFQSLNFKVIVTKNLTTKEMRSAVDGFCSLLVPNSYGVFFFAGHGQEKSGQTYLLPVDYNGGFSPNDCICKEDILKCMQGKKTSLNAFFLDCCRGLPHGAWDIKEPTIANMRSNTAFIYATTFSNLAFEKGENSFLTKGLKKHMCKNYSIQKLAYEMQKDSNGEPYLNLDFHSSLDKSLKLCDPVSKRPSGNKTFPWKMVQEETFVDFPDLNCTVVLRIANSLNGTAIEAFLETKENFCSTDFLNMKMNIFVGLRLVPFEGFHLKKIPLQPKNKYFIFAKKILDLEKMKNQFLNGCIIFSSGDKKKGESEFCIWLRKLQIRP</sequence>
<evidence type="ECO:0000313" key="3">
    <source>
        <dbReference type="Proteomes" id="UP000827092"/>
    </source>
</evidence>
<keyword evidence="3" id="KW-1185">Reference proteome</keyword>
<dbReference type="Pfam" id="PF00656">
    <property type="entry name" value="Peptidase_C14"/>
    <property type="match status" value="1"/>
</dbReference>
<dbReference type="SUPFAM" id="SSF52129">
    <property type="entry name" value="Caspase-like"/>
    <property type="match status" value="1"/>
</dbReference>
<feature type="domain" description="Caspase family p20" evidence="1">
    <location>
        <begin position="334"/>
        <end position="460"/>
    </location>
</feature>
<dbReference type="GO" id="GO:0004197">
    <property type="term" value="F:cysteine-type endopeptidase activity"/>
    <property type="evidence" value="ECO:0007669"/>
    <property type="project" value="InterPro"/>
</dbReference>
<comment type="caution">
    <text evidence="2">The sequence shown here is derived from an EMBL/GenBank/DDBJ whole genome shotgun (WGS) entry which is preliminary data.</text>
</comment>
<evidence type="ECO:0000313" key="2">
    <source>
        <dbReference type="EMBL" id="KAG8190070.1"/>
    </source>
</evidence>
<reference evidence="2 3" key="1">
    <citation type="journal article" date="2022" name="Nat. Ecol. Evol.">
        <title>A masculinizing supergene underlies an exaggerated male reproductive morph in a spider.</title>
        <authorList>
            <person name="Hendrickx F."/>
            <person name="De Corte Z."/>
            <person name="Sonet G."/>
            <person name="Van Belleghem S.M."/>
            <person name="Kostlbacher S."/>
            <person name="Vangestel C."/>
        </authorList>
    </citation>
    <scope>NUCLEOTIDE SEQUENCE [LARGE SCALE GENOMIC DNA]</scope>
    <source>
        <strain evidence="2">W744_W776</strain>
    </source>
</reference>
<dbReference type="PROSITE" id="PS50208">
    <property type="entry name" value="CASPASE_P20"/>
    <property type="match status" value="1"/>
</dbReference>
<accession>A0AAV6V2Q8</accession>
<dbReference type="InterPro" id="IPR011600">
    <property type="entry name" value="Pept_C14_caspase"/>
</dbReference>
<dbReference type="Proteomes" id="UP000827092">
    <property type="component" value="Unassembled WGS sequence"/>
</dbReference>
<proteinExistence type="predicted"/>
<gene>
    <name evidence="2" type="ORF">JTE90_023042</name>
</gene>
<dbReference type="AlphaFoldDB" id="A0AAV6V2Q8"/>
<dbReference type="PANTHER" id="PTHR22576:SF37">
    <property type="entry name" value="MUCOSA-ASSOCIATED LYMPHOID TISSUE LYMPHOMA TRANSLOCATION PROTEIN 1"/>
    <property type="match status" value="1"/>
</dbReference>
<dbReference type="EMBL" id="JAFNEN010000195">
    <property type="protein sequence ID" value="KAG8190070.1"/>
    <property type="molecule type" value="Genomic_DNA"/>
</dbReference>
<organism evidence="2 3">
    <name type="scientific">Oedothorax gibbosus</name>
    <dbReference type="NCBI Taxonomy" id="931172"/>
    <lineage>
        <taxon>Eukaryota</taxon>
        <taxon>Metazoa</taxon>
        <taxon>Ecdysozoa</taxon>
        <taxon>Arthropoda</taxon>
        <taxon>Chelicerata</taxon>
        <taxon>Arachnida</taxon>
        <taxon>Araneae</taxon>
        <taxon>Araneomorphae</taxon>
        <taxon>Entelegynae</taxon>
        <taxon>Araneoidea</taxon>
        <taxon>Linyphiidae</taxon>
        <taxon>Erigoninae</taxon>
        <taxon>Oedothorax</taxon>
    </lineage>
</organism>
<evidence type="ECO:0000259" key="1">
    <source>
        <dbReference type="PROSITE" id="PS50208"/>
    </source>
</evidence>
<dbReference type="PANTHER" id="PTHR22576">
    <property type="entry name" value="MUCOSA ASSOCIATED LYMPHOID TISSUE LYMPHOMA TRANSLOCATION PROTEIN 1/PARACASPASE"/>
    <property type="match status" value="1"/>
</dbReference>
<protein>
    <recommendedName>
        <fullName evidence="1">Caspase family p20 domain-containing protein</fullName>
    </recommendedName>
</protein>
<dbReference type="Gene3D" id="3.40.50.1460">
    <property type="match status" value="1"/>
</dbReference>
<dbReference type="InterPro" id="IPR029030">
    <property type="entry name" value="Caspase-like_dom_sf"/>
</dbReference>
<dbReference type="GO" id="GO:0006508">
    <property type="term" value="P:proteolysis"/>
    <property type="evidence" value="ECO:0007669"/>
    <property type="project" value="InterPro"/>
</dbReference>
<dbReference type="InterPro" id="IPR001309">
    <property type="entry name" value="Pept_C14_p20"/>
</dbReference>
<dbReference type="InterPro" id="IPR052039">
    <property type="entry name" value="Caspase-related_regulators"/>
</dbReference>
<name>A0AAV6V2Q8_9ARAC</name>